<dbReference type="eggNOG" id="KOG1950">
    <property type="taxonomic scope" value="Eukaryota"/>
</dbReference>
<dbReference type="InterPro" id="IPR029044">
    <property type="entry name" value="Nucleotide-diphossugar_trans"/>
</dbReference>
<dbReference type="EC" id="2.4.1.-" evidence="3"/>
<evidence type="ECO:0000313" key="5">
    <source>
        <dbReference type="Proteomes" id="UP000001514"/>
    </source>
</evidence>
<gene>
    <name evidence="4" type="ORF">SELMODRAFT_235277</name>
</gene>
<comment type="similarity">
    <text evidence="3">Belongs to the glycosyltransferase 8 family.</text>
</comment>
<sequence>MPQQGEEKRRAFVTFLAGDGDYIKGVIGLSKSLRLVDSRYKLIVSVLPDVPRRHTDLLLAHGCNVRSIQPVLPPPGVCAFAWPRYAINYSKLRMWEFEDYDQLLYLDADMMVFENIDELFDLSPPGFLTAVKDCFCDWSHTPQFTLGYCQQCPGRVPWNFALGEPPKPYFNAGMFVFEPSSKTFGRMMQALAENHPTPFAEQDFLNLFFQDAFRPVPNAYNLEMAMLWRHPENVNLDKTKVIHYCAAGSKPWAYTGEGANMDREDVKELVRKWWGVYNTPLIIFKLDIDVKYTITIPCTCGKK</sequence>
<dbReference type="Pfam" id="PF01501">
    <property type="entry name" value="Glyco_transf_8"/>
    <property type="match status" value="1"/>
</dbReference>
<dbReference type="OMA" id="WRRTDQT"/>
<proteinExistence type="inferred from homology"/>
<keyword evidence="5" id="KW-1185">Reference proteome</keyword>
<organism evidence="5">
    <name type="scientific">Selaginella moellendorffii</name>
    <name type="common">Spikemoss</name>
    <dbReference type="NCBI Taxonomy" id="88036"/>
    <lineage>
        <taxon>Eukaryota</taxon>
        <taxon>Viridiplantae</taxon>
        <taxon>Streptophyta</taxon>
        <taxon>Embryophyta</taxon>
        <taxon>Tracheophyta</taxon>
        <taxon>Lycopodiopsida</taxon>
        <taxon>Selaginellales</taxon>
        <taxon>Selaginellaceae</taxon>
        <taxon>Selaginella</taxon>
    </lineage>
</organism>
<keyword evidence="1" id="KW-0328">Glycosyltransferase</keyword>
<dbReference type="GO" id="GO:0016757">
    <property type="term" value="F:glycosyltransferase activity"/>
    <property type="evidence" value="ECO:0000318"/>
    <property type="project" value="GO_Central"/>
</dbReference>
<keyword evidence="2" id="KW-0464">Manganese</keyword>
<accession>D8SVP0</accession>
<dbReference type="HOGENOM" id="CLU_049943_3_0_1"/>
<dbReference type="SUPFAM" id="SSF53448">
    <property type="entry name" value="Nucleotide-diphospho-sugar transferases"/>
    <property type="match status" value="1"/>
</dbReference>
<reference evidence="4 5" key="1">
    <citation type="journal article" date="2011" name="Science">
        <title>The Selaginella genome identifies genetic changes associated with the evolution of vascular plants.</title>
        <authorList>
            <person name="Banks J.A."/>
            <person name="Nishiyama T."/>
            <person name="Hasebe M."/>
            <person name="Bowman J.L."/>
            <person name="Gribskov M."/>
            <person name="dePamphilis C."/>
            <person name="Albert V.A."/>
            <person name="Aono N."/>
            <person name="Aoyama T."/>
            <person name="Ambrose B.A."/>
            <person name="Ashton N.W."/>
            <person name="Axtell M.J."/>
            <person name="Barker E."/>
            <person name="Barker M.S."/>
            <person name="Bennetzen J.L."/>
            <person name="Bonawitz N.D."/>
            <person name="Chapple C."/>
            <person name="Cheng C."/>
            <person name="Correa L.G."/>
            <person name="Dacre M."/>
            <person name="DeBarry J."/>
            <person name="Dreyer I."/>
            <person name="Elias M."/>
            <person name="Engstrom E.M."/>
            <person name="Estelle M."/>
            <person name="Feng L."/>
            <person name="Finet C."/>
            <person name="Floyd S.K."/>
            <person name="Frommer W.B."/>
            <person name="Fujita T."/>
            <person name="Gramzow L."/>
            <person name="Gutensohn M."/>
            <person name="Harholt J."/>
            <person name="Hattori M."/>
            <person name="Heyl A."/>
            <person name="Hirai T."/>
            <person name="Hiwatashi Y."/>
            <person name="Ishikawa M."/>
            <person name="Iwata M."/>
            <person name="Karol K.G."/>
            <person name="Koehler B."/>
            <person name="Kolukisaoglu U."/>
            <person name="Kubo M."/>
            <person name="Kurata T."/>
            <person name="Lalonde S."/>
            <person name="Li K."/>
            <person name="Li Y."/>
            <person name="Litt A."/>
            <person name="Lyons E."/>
            <person name="Manning G."/>
            <person name="Maruyama T."/>
            <person name="Michael T.P."/>
            <person name="Mikami K."/>
            <person name="Miyazaki S."/>
            <person name="Morinaga S."/>
            <person name="Murata T."/>
            <person name="Mueller-Roeber B."/>
            <person name="Nelson D.R."/>
            <person name="Obara M."/>
            <person name="Oguri Y."/>
            <person name="Olmstead R.G."/>
            <person name="Onodera N."/>
            <person name="Petersen B.L."/>
            <person name="Pils B."/>
            <person name="Prigge M."/>
            <person name="Rensing S.A."/>
            <person name="Riano-Pachon D.M."/>
            <person name="Roberts A.W."/>
            <person name="Sato Y."/>
            <person name="Scheller H.V."/>
            <person name="Schulz B."/>
            <person name="Schulz C."/>
            <person name="Shakirov E.V."/>
            <person name="Shibagaki N."/>
            <person name="Shinohara N."/>
            <person name="Shippen D.E."/>
            <person name="Soerensen I."/>
            <person name="Sotooka R."/>
            <person name="Sugimoto N."/>
            <person name="Sugita M."/>
            <person name="Sumikawa N."/>
            <person name="Tanurdzic M."/>
            <person name="Theissen G."/>
            <person name="Ulvskov P."/>
            <person name="Wakazuki S."/>
            <person name="Weng J.K."/>
            <person name="Willats W.W."/>
            <person name="Wipf D."/>
            <person name="Wolf P.G."/>
            <person name="Yang L."/>
            <person name="Zimmer A.D."/>
            <person name="Zhu Q."/>
            <person name="Mitros T."/>
            <person name="Hellsten U."/>
            <person name="Loque D."/>
            <person name="Otillar R."/>
            <person name="Salamov A."/>
            <person name="Schmutz J."/>
            <person name="Shapiro H."/>
            <person name="Lindquist E."/>
            <person name="Lucas S."/>
            <person name="Rokhsar D."/>
            <person name="Grigoriev I.V."/>
        </authorList>
    </citation>
    <scope>NUCLEOTIDE SEQUENCE [LARGE SCALE GENOMIC DNA]</scope>
</reference>
<dbReference type="PANTHER" id="PTHR11183">
    <property type="entry name" value="GLYCOGENIN SUBFAMILY MEMBER"/>
    <property type="match status" value="1"/>
</dbReference>
<dbReference type="InterPro" id="IPR050587">
    <property type="entry name" value="GNT1/Glycosyltrans_8"/>
</dbReference>
<dbReference type="Proteomes" id="UP000001514">
    <property type="component" value="Unassembled WGS sequence"/>
</dbReference>
<dbReference type="Gene3D" id="3.90.550.10">
    <property type="entry name" value="Spore Coat Polysaccharide Biosynthesis Protein SpsA, Chain A"/>
    <property type="match status" value="1"/>
</dbReference>
<dbReference type="InterPro" id="IPR002495">
    <property type="entry name" value="Glyco_trans_8"/>
</dbReference>
<dbReference type="CDD" id="cd02537">
    <property type="entry name" value="GT8_Glycogenin"/>
    <property type="match status" value="1"/>
</dbReference>
<evidence type="ECO:0000256" key="1">
    <source>
        <dbReference type="ARBA" id="ARBA00022676"/>
    </source>
</evidence>
<evidence type="ECO:0000313" key="4">
    <source>
        <dbReference type="EMBL" id="EFJ11471.1"/>
    </source>
</evidence>
<keyword evidence="1" id="KW-0808">Transferase</keyword>
<dbReference type="FunCoup" id="D8SVP0">
    <property type="interactions" value="301"/>
</dbReference>
<dbReference type="AlphaFoldDB" id="D8SVP0"/>
<dbReference type="STRING" id="88036.D8SVP0"/>
<name>D8SVP0_SELML</name>
<dbReference type="InParanoid" id="D8SVP0"/>
<evidence type="ECO:0000256" key="3">
    <source>
        <dbReference type="RuleBase" id="RU362027"/>
    </source>
</evidence>
<evidence type="ECO:0000256" key="2">
    <source>
        <dbReference type="ARBA" id="ARBA00023211"/>
    </source>
</evidence>
<protein>
    <recommendedName>
        <fullName evidence="3">Hexosyltransferase</fullName>
        <ecNumber evidence="3">2.4.1.-</ecNumber>
    </recommendedName>
</protein>
<dbReference type="Gramene" id="EFJ11471">
    <property type="protein sequence ID" value="EFJ11471"/>
    <property type="gene ID" value="SELMODRAFT_235277"/>
</dbReference>
<dbReference type="KEGG" id="smo:SELMODRAFT_235277"/>
<dbReference type="EMBL" id="GL377646">
    <property type="protein sequence ID" value="EFJ11471.1"/>
    <property type="molecule type" value="Genomic_DNA"/>
</dbReference>